<gene>
    <name evidence="3" type="ORF">MEDL_55618</name>
</gene>
<dbReference type="EMBL" id="CAJPWZ010002703">
    <property type="protein sequence ID" value="CAG2243499.1"/>
    <property type="molecule type" value="Genomic_DNA"/>
</dbReference>
<keyword evidence="1" id="KW-0175">Coiled coil</keyword>
<sequence length="340" mass="39090">MWTTWVTHVPWLPTNVALPYNVENKMDDKHIPGYPPMLLYLETWKNKMDDKHTLVTNQCCSTLVKSMIRGPNIPPSLAQCLLNEAGEAGTNSSTTENAARSGGDEKPVFTEDFSPFSNRLELLLYVLHGSKYHCFCYIAKSADPSNSDDDFVRQSSMASMVMPVIRCPKRTRAVDMEVREKRRGRVIKKHHHILTPTSNMITNVAKRKTVGKIMLSSDDTEDAVRKDVKVSDGLEKLETLLAKRNNTINLQDMEMNSIKKEIELLTERINKAKEDFDDKNKRRIWLRLIRQKVSAKTKLKKLITKRTCENEEKTTLEIKRSELISEKNRIIELVRQDSNS</sequence>
<accession>A0A8S3UJ97</accession>
<name>A0A8S3UJ97_MYTED</name>
<feature type="compositionally biased region" description="Polar residues" evidence="2">
    <location>
        <begin position="89"/>
        <end position="98"/>
    </location>
</feature>
<evidence type="ECO:0000256" key="2">
    <source>
        <dbReference type="SAM" id="MobiDB-lite"/>
    </source>
</evidence>
<dbReference type="OrthoDB" id="6201103at2759"/>
<evidence type="ECO:0000313" key="3">
    <source>
        <dbReference type="EMBL" id="CAG2243499.1"/>
    </source>
</evidence>
<evidence type="ECO:0000256" key="1">
    <source>
        <dbReference type="SAM" id="Coils"/>
    </source>
</evidence>
<protein>
    <submittedName>
        <fullName evidence="3">Uncharacterized protein</fullName>
    </submittedName>
</protein>
<comment type="caution">
    <text evidence="3">The sequence shown here is derived from an EMBL/GenBank/DDBJ whole genome shotgun (WGS) entry which is preliminary data.</text>
</comment>
<proteinExistence type="predicted"/>
<keyword evidence="4" id="KW-1185">Reference proteome</keyword>
<feature type="coiled-coil region" evidence="1">
    <location>
        <begin position="248"/>
        <end position="282"/>
    </location>
</feature>
<organism evidence="3 4">
    <name type="scientific">Mytilus edulis</name>
    <name type="common">Blue mussel</name>
    <dbReference type="NCBI Taxonomy" id="6550"/>
    <lineage>
        <taxon>Eukaryota</taxon>
        <taxon>Metazoa</taxon>
        <taxon>Spiralia</taxon>
        <taxon>Lophotrochozoa</taxon>
        <taxon>Mollusca</taxon>
        <taxon>Bivalvia</taxon>
        <taxon>Autobranchia</taxon>
        <taxon>Pteriomorphia</taxon>
        <taxon>Mytilida</taxon>
        <taxon>Mytiloidea</taxon>
        <taxon>Mytilidae</taxon>
        <taxon>Mytilinae</taxon>
        <taxon>Mytilus</taxon>
    </lineage>
</organism>
<dbReference type="AlphaFoldDB" id="A0A8S3UJ97"/>
<evidence type="ECO:0000313" key="4">
    <source>
        <dbReference type="Proteomes" id="UP000683360"/>
    </source>
</evidence>
<reference evidence="3" key="1">
    <citation type="submission" date="2021-03" db="EMBL/GenBank/DDBJ databases">
        <authorList>
            <person name="Bekaert M."/>
        </authorList>
    </citation>
    <scope>NUCLEOTIDE SEQUENCE</scope>
</reference>
<feature type="region of interest" description="Disordered" evidence="2">
    <location>
        <begin position="88"/>
        <end position="107"/>
    </location>
</feature>
<dbReference type="Proteomes" id="UP000683360">
    <property type="component" value="Unassembled WGS sequence"/>
</dbReference>